<dbReference type="InterPro" id="IPR029070">
    <property type="entry name" value="Chitinase_insertion_sf"/>
</dbReference>
<dbReference type="EMBL" id="CAJVPY010026393">
    <property type="protein sequence ID" value="CAG8789681.1"/>
    <property type="molecule type" value="Genomic_DNA"/>
</dbReference>
<dbReference type="Proteomes" id="UP000789405">
    <property type="component" value="Unassembled WGS sequence"/>
</dbReference>
<evidence type="ECO:0000256" key="2">
    <source>
        <dbReference type="SAM" id="Phobius"/>
    </source>
</evidence>
<gene>
    <name evidence="3" type="ORF">DERYTH_LOCUS21157</name>
</gene>
<accession>A0A9N9P039</accession>
<feature type="transmembrane region" description="Helical" evidence="2">
    <location>
        <begin position="182"/>
        <end position="203"/>
    </location>
</feature>
<feature type="region of interest" description="Disordered" evidence="1">
    <location>
        <begin position="1"/>
        <end position="23"/>
    </location>
</feature>
<dbReference type="Gene3D" id="3.20.20.80">
    <property type="entry name" value="Glycosidases"/>
    <property type="match status" value="1"/>
</dbReference>
<evidence type="ECO:0000313" key="4">
    <source>
        <dbReference type="Proteomes" id="UP000789405"/>
    </source>
</evidence>
<feature type="non-terminal residue" evidence="3">
    <location>
        <position position="287"/>
    </location>
</feature>
<keyword evidence="2" id="KW-0472">Membrane</keyword>
<name>A0A9N9P039_9GLOM</name>
<proteinExistence type="predicted"/>
<keyword evidence="2" id="KW-0812">Transmembrane</keyword>
<evidence type="ECO:0000313" key="3">
    <source>
        <dbReference type="EMBL" id="CAG8789681.1"/>
    </source>
</evidence>
<dbReference type="Gene3D" id="3.10.50.10">
    <property type="match status" value="1"/>
</dbReference>
<comment type="caution">
    <text evidence="3">The sequence shown here is derived from an EMBL/GenBank/DDBJ whole genome shotgun (WGS) entry which is preliminary data.</text>
</comment>
<feature type="transmembrane region" description="Helical" evidence="2">
    <location>
        <begin position="215"/>
        <end position="238"/>
    </location>
</feature>
<protein>
    <submittedName>
        <fullName evidence="3">10798_t:CDS:1</fullName>
    </submittedName>
</protein>
<feature type="non-terminal residue" evidence="3">
    <location>
        <position position="1"/>
    </location>
</feature>
<dbReference type="OrthoDB" id="2434738at2759"/>
<keyword evidence="2" id="KW-1133">Transmembrane helix</keyword>
<keyword evidence="4" id="KW-1185">Reference proteome</keyword>
<sequence>NKTLMMTAGQYPPPTSQNSQNSQNSLNLKNLSISFINIQAFHLNIDINNSTASAGTNKISQILSSWSAVIDNIENEHLQIVNTGNGSISTIPKPDEQINDQCGLSSYAYWSWGTLSNLLKSSSCSTNLTTTSSSSWSYDFVNNAKQSCLYQQISSSTNYYVVFYEDYQSLSAKTDLIKNGRIAGIAISDITMSSIDPFINFIISGSQPNPIQGGVIVGSVLGSFVFVAVIAVAGFMLYRKRRAKMSDPLIDTNNQTCSDTNRQDYSDIKHQVRPDTHNRIYSDTNNE</sequence>
<evidence type="ECO:0000256" key="1">
    <source>
        <dbReference type="SAM" id="MobiDB-lite"/>
    </source>
</evidence>
<reference evidence="3" key="1">
    <citation type="submission" date="2021-06" db="EMBL/GenBank/DDBJ databases">
        <authorList>
            <person name="Kallberg Y."/>
            <person name="Tangrot J."/>
            <person name="Rosling A."/>
        </authorList>
    </citation>
    <scope>NUCLEOTIDE SEQUENCE</scope>
    <source>
        <strain evidence="3">MA453B</strain>
    </source>
</reference>
<organism evidence="3 4">
    <name type="scientific">Dentiscutata erythropus</name>
    <dbReference type="NCBI Taxonomy" id="1348616"/>
    <lineage>
        <taxon>Eukaryota</taxon>
        <taxon>Fungi</taxon>
        <taxon>Fungi incertae sedis</taxon>
        <taxon>Mucoromycota</taxon>
        <taxon>Glomeromycotina</taxon>
        <taxon>Glomeromycetes</taxon>
        <taxon>Diversisporales</taxon>
        <taxon>Gigasporaceae</taxon>
        <taxon>Dentiscutata</taxon>
    </lineage>
</organism>
<dbReference type="AlphaFoldDB" id="A0A9N9P039"/>